<protein>
    <recommendedName>
        <fullName evidence="6">Transmembrane protein</fullName>
    </recommendedName>
</protein>
<dbReference type="KEGG" id="gtt:GUITHDRAFT_135282"/>
<feature type="compositionally biased region" description="Polar residues" evidence="1">
    <location>
        <begin position="1234"/>
        <end position="1246"/>
    </location>
</feature>
<feature type="compositionally biased region" description="Basic and acidic residues" evidence="1">
    <location>
        <begin position="1193"/>
        <end position="1231"/>
    </location>
</feature>
<dbReference type="EMBL" id="JH992978">
    <property type="protein sequence ID" value="EKX50666.1"/>
    <property type="molecule type" value="Genomic_DNA"/>
</dbReference>
<evidence type="ECO:0000313" key="3">
    <source>
        <dbReference type="EMBL" id="EKX50666.1"/>
    </source>
</evidence>
<feature type="signal peptide" evidence="2">
    <location>
        <begin position="1"/>
        <end position="23"/>
    </location>
</feature>
<sequence>MAVSFTLVRASLALFLLLLYAEAGEPGERKIKTFISSLDNDDIKKPHEIADLKESSFKKIEPTTEFGPLADQREFNEFVKAGELACDGPNCPYRQAILPGSRGRVGSYFPLDPVKKEKKLVEHLISSLGPPCAVMCNRTQVDKSAHTVLLASAGKLQDCITACEGDKKQRVEKLLSEIDRVRAKNAEAVENRPSSYSKPISSTSSLEAPASTYYDENELHCSVSERTRVTCNLCHGSSAFRFRGYRVELAFPNEQRFVPSYPFSSPADQKQLRDFLSRVSPDSVNTFSLSPSQDSICLSCNTPPMVFDALARVGLNLTVFGSERGYGLSGTWTFMRGLNNEYKLTSTPVLAFRLHPHPIPREEGREERAISVIWSQSYHPWDEATTLVPHLHVHDAVGVLRLQGDIQFDRPGAQNSLRKIHAYINGSLVFGKQKMPIVAQQPLDSPQGVAQGSFHGSLTASEVLAGFDCHSAALTGAPRENCDPFPAGEVHERLSSMNLQFATLSDVQLLARYYTDGAENVFYKLDGTLSLWPDCSSTIFSTFQHRSSSLRDLVFVWIMNFHASSSKTVMEMVAHLTGSAASADWTRFDLHDMSLIVSKTPYDFSDAPMQLPLLVNRVGAGVTMTVTLSLKPEDPVGRLLLPMMERERLSDGRRDVTMTGALHDGKMALTAPLGDLTLGGGSTLSDASLRIEQRQSGDSSEFSAGLTGVVVIPLNGLRSQSFRAYLALQFADDGEPHLELVGSLPSAIKEFLGYDSTSLRFVVVRTPFFSSKVSSFIAEAVLYAGPACQDHKKPQRCLDARVVAGLSARDSRQDMLAGSFGSVDLRDVLSVYGGSSLAKVPAWLQLASFKGGANFTLARLDHTIPGSSNNFHSVPAGFCGEGKLDILGEEGEAKWVVDPSTGAALVNIDMPRVSHGQIELGQDNSPPLLKLHVDPQHDSSSAWLQGLLRVGSLLKPVVFELQGAEWRSAFSARYGEAGLPLLARASIPAKAWKQSAISLSLLLAPEGVKSLTQQLQQQLQILCQVQPAGCGGKVLKEPPVAICRIKFATLHSDATPRMLAEATAEVDVAISGRRHKFTEQLKLDDMHETARKLATFIVSKNLLGREGAGAGAGAGAGGGAGGDSVAACDRAEDFSALYLGQRASTIPFSSLATPESLRNALKLDNLPIVSRGEDAELPDSISLKLLEQRRKAAERYEDEQRRDARRRDESVRRPGNGEKDGKQEERQKEKLQAPVTTSFSDKTWISTALEPSPSSSTVSALHHRTQGADKSSEKEELQRYLNKSKELRSSVRSRLDELRKSMQSLRRRAIGSKQKAVELESARRQRGSGVAKGGGKSMVAGEMRQLDGLNAMAHAV</sequence>
<proteinExistence type="predicted"/>
<keyword evidence="5" id="KW-1185">Reference proteome</keyword>
<keyword evidence="2" id="KW-0732">Signal</keyword>
<dbReference type="PaxDb" id="55529-EKX50666"/>
<dbReference type="HOGENOM" id="CLU_257354_0_0_1"/>
<evidence type="ECO:0008006" key="6">
    <source>
        <dbReference type="Google" id="ProtNLM"/>
    </source>
</evidence>
<reference evidence="5" key="2">
    <citation type="submission" date="2012-11" db="EMBL/GenBank/DDBJ databases">
        <authorList>
            <person name="Kuo A."/>
            <person name="Curtis B.A."/>
            <person name="Tanifuji G."/>
            <person name="Burki F."/>
            <person name="Gruber A."/>
            <person name="Irimia M."/>
            <person name="Maruyama S."/>
            <person name="Arias M.C."/>
            <person name="Ball S.G."/>
            <person name="Gile G.H."/>
            <person name="Hirakawa Y."/>
            <person name="Hopkins J.F."/>
            <person name="Rensing S.A."/>
            <person name="Schmutz J."/>
            <person name="Symeonidi A."/>
            <person name="Elias M."/>
            <person name="Eveleigh R.J."/>
            <person name="Herman E.K."/>
            <person name="Klute M.J."/>
            <person name="Nakayama T."/>
            <person name="Obornik M."/>
            <person name="Reyes-Prieto A."/>
            <person name="Armbrust E.V."/>
            <person name="Aves S.J."/>
            <person name="Beiko R.G."/>
            <person name="Coutinho P."/>
            <person name="Dacks J.B."/>
            <person name="Durnford D.G."/>
            <person name="Fast N.M."/>
            <person name="Green B.R."/>
            <person name="Grisdale C."/>
            <person name="Hempe F."/>
            <person name="Henrissat B."/>
            <person name="Hoppner M.P."/>
            <person name="Ishida K.-I."/>
            <person name="Kim E."/>
            <person name="Koreny L."/>
            <person name="Kroth P.G."/>
            <person name="Liu Y."/>
            <person name="Malik S.-B."/>
            <person name="Maier U.G."/>
            <person name="McRose D."/>
            <person name="Mock T."/>
            <person name="Neilson J.A."/>
            <person name="Onodera N.T."/>
            <person name="Poole A.M."/>
            <person name="Pritham E.J."/>
            <person name="Richards T.A."/>
            <person name="Rocap G."/>
            <person name="Roy S.W."/>
            <person name="Sarai C."/>
            <person name="Schaack S."/>
            <person name="Shirato S."/>
            <person name="Slamovits C.H."/>
            <person name="Spencer D.F."/>
            <person name="Suzuki S."/>
            <person name="Worden A.Z."/>
            <person name="Zauner S."/>
            <person name="Barry K."/>
            <person name="Bell C."/>
            <person name="Bharti A.K."/>
            <person name="Crow J.A."/>
            <person name="Grimwood J."/>
            <person name="Kramer R."/>
            <person name="Lindquist E."/>
            <person name="Lucas S."/>
            <person name="Salamov A."/>
            <person name="McFadden G.I."/>
            <person name="Lane C.E."/>
            <person name="Keeling P.J."/>
            <person name="Gray M.W."/>
            <person name="Grigoriev I.V."/>
            <person name="Archibald J.M."/>
        </authorList>
    </citation>
    <scope>NUCLEOTIDE SEQUENCE</scope>
    <source>
        <strain evidence="5">CCMP2712</strain>
    </source>
</reference>
<dbReference type="EnsemblProtists" id="EKX50666">
    <property type="protein sequence ID" value="EKX50666"/>
    <property type="gene ID" value="GUITHDRAFT_135282"/>
</dbReference>
<reference evidence="3 5" key="1">
    <citation type="journal article" date="2012" name="Nature">
        <title>Algal genomes reveal evolutionary mosaicism and the fate of nucleomorphs.</title>
        <authorList>
            <consortium name="DOE Joint Genome Institute"/>
            <person name="Curtis B.A."/>
            <person name="Tanifuji G."/>
            <person name="Burki F."/>
            <person name="Gruber A."/>
            <person name="Irimia M."/>
            <person name="Maruyama S."/>
            <person name="Arias M.C."/>
            <person name="Ball S.G."/>
            <person name="Gile G.H."/>
            <person name="Hirakawa Y."/>
            <person name="Hopkins J.F."/>
            <person name="Kuo A."/>
            <person name="Rensing S.A."/>
            <person name="Schmutz J."/>
            <person name="Symeonidi A."/>
            <person name="Elias M."/>
            <person name="Eveleigh R.J."/>
            <person name="Herman E.K."/>
            <person name="Klute M.J."/>
            <person name="Nakayama T."/>
            <person name="Obornik M."/>
            <person name="Reyes-Prieto A."/>
            <person name="Armbrust E.V."/>
            <person name="Aves S.J."/>
            <person name="Beiko R.G."/>
            <person name="Coutinho P."/>
            <person name="Dacks J.B."/>
            <person name="Durnford D.G."/>
            <person name="Fast N.M."/>
            <person name="Green B.R."/>
            <person name="Grisdale C.J."/>
            <person name="Hempel F."/>
            <person name="Henrissat B."/>
            <person name="Hoppner M.P."/>
            <person name="Ishida K."/>
            <person name="Kim E."/>
            <person name="Koreny L."/>
            <person name="Kroth P.G."/>
            <person name="Liu Y."/>
            <person name="Malik S.B."/>
            <person name="Maier U.G."/>
            <person name="McRose D."/>
            <person name="Mock T."/>
            <person name="Neilson J.A."/>
            <person name="Onodera N.T."/>
            <person name="Poole A.M."/>
            <person name="Pritham E.J."/>
            <person name="Richards T.A."/>
            <person name="Rocap G."/>
            <person name="Roy S.W."/>
            <person name="Sarai C."/>
            <person name="Schaack S."/>
            <person name="Shirato S."/>
            <person name="Slamovits C.H."/>
            <person name="Spencer D.F."/>
            <person name="Suzuki S."/>
            <person name="Worden A.Z."/>
            <person name="Zauner S."/>
            <person name="Barry K."/>
            <person name="Bell C."/>
            <person name="Bharti A.K."/>
            <person name="Crow J.A."/>
            <person name="Grimwood J."/>
            <person name="Kramer R."/>
            <person name="Lindquist E."/>
            <person name="Lucas S."/>
            <person name="Salamov A."/>
            <person name="McFadden G.I."/>
            <person name="Lane C.E."/>
            <person name="Keeling P.J."/>
            <person name="Gray M.W."/>
            <person name="Grigoriev I.V."/>
            <person name="Archibald J.M."/>
        </authorList>
    </citation>
    <scope>NUCLEOTIDE SEQUENCE</scope>
    <source>
        <strain evidence="3 5">CCMP2712</strain>
    </source>
</reference>
<reference evidence="4" key="3">
    <citation type="submission" date="2015-06" db="UniProtKB">
        <authorList>
            <consortium name="EnsemblProtists"/>
        </authorList>
    </citation>
    <scope>IDENTIFICATION</scope>
</reference>
<dbReference type="RefSeq" id="XP_005837646.1">
    <property type="nucleotide sequence ID" value="XM_005837589.1"/>
</dbReference>
<feature type="chain" id="PRO_5008771615" description="Transmembrane protein" evidence="2">
    <location>
        <begin position="24"/>
        <end position="1356"/>
    </location>
</feature>
<organism evidence="3">
    <name type="scientific">Guillardia theta (strain CCMP2712)</name>
    <name type="common">Cryptophyte</name>
    <dbReference type="NCBI Taxonomy" id="905079"/>
    <lineage>
        <taxon>Eukaryota</taxon>
        <taxon>Cryptophyceae</taxon>
        <taxon>Pyrenomonadales</taxon>
        <taxon>Geminigeraceae</taxon>
        <taxon>Guillardia</taxon>
    </lineage>
</organism>
<evidence type="ECO:0000256" key="2">
    <source>
        <dbReference type="SAM" id="SignalP"/>
    </source>
</evidence>
<dbReference type="GeneID" id="17307142"/>
<gene>
    <name evidence="3" type="ORF">GUITHDRAFT_135282</name>
</gene>
<accession>L1JQ01</accession>
<feature type="region of interest" description="Disordered" evidence="1">
    <location>
        <begin position="1193"/>
        <end position="1275"/>
    </location>
</feature>
<name>L1JQ01_GUITC</name>
<feature type="compositionally biased region" description="Basic and acidic residues" evidence="1">
    <location>
        <begin position="1266"/>
        <end position="1275"/>
    </location>
</feature>
<evidence type="ECO:0000313" key="5">
    <source>
        <dbReference type="Proteomes" id="UP000011087"/>
    </source>
</evidence>
<evidence type="ECO:0000256" key="1">
    <source>
        <dbReference type="SAM" id="MobiDB-lite"/>
    </source>
</evidence>
<evidence type="ECO:0000313" key="4">
    <source>
        <dbReference type="EnsemblProtists" id="EKX50666"/>
    </source>
</evidence>
<dbReference type="Proteomes" id="UP000011087">
    <property type="component" value="Unassembled WGS sequence"/>
</dbReference>